<feature type="region of interest" description="Disordered" evidence="1">
    <location>
        <begin position="20"/>
        <end position="39"/>
    </location>
</feature>
<protein>
    <submittedName>
        <fullName evidence="2">Uncharacterized protein</fullName>
    </submittedName>
</protein>
<dbReference type="Proteomes" id="UP000188268">
    <property type="component" value="Unassembled WGS sequence"/>
</dbReference>
<organism evidence="2 3">
    <name type="scientific">Corchorus capsularis</name>
    <name type="common">Jute</name>
    <dbReference type="NCBI Taxonomy" id="210143"/>
    <lineage>
        <taxon>Eukaryota</taxon>
        <taxon>Viridiplantae</taxon>
        <taxon>Streptophyta</taxon>
        <taxon>Embryophyta</taxon>
        <taxon>Tracheophyta</taxon>
        <taxon>Spermatophyta</taxon>
        <taxon>Magnoliopsida</taxon>
        <taxon>eudicotyledons</taxon>
        <taxon>Gunneridae</taxon>
        <taxon>Pentapetalae</taxon>
        <taxon>rosids</taxon>
        <taxon>malvids</taxon>
        <taxon>Malvales</taxon>
        <taxon>Malvaceae</taxon>
        <taxon>Grewioideae</taxon>
        <taxon>Apeibeae</taxon>
        <taxon>Corchorus</taxon>
    </lineage>
</organism>
<name>A0A1R3GKB0_COCAP</name>
<keyword evidence="3" id="KW-1185">Reference proteome</keyword>
<accession>A0A1R3GKB0</accession>
<reference evidence="2 3" key="1">
    <citation type="submission" date="2013-09" db="EMBL/GenBank/DDBJ databases">
        <title>Corchorus capsularis genome sequencing.</title>
        <authorList>
            <person name="Alam M."/>
            <person name="Haque M.S."/>
            <person name="Islam M.S."/>
            <person name="Emdad E.M."/>
            <person name="Islam M.M."/>
            <person name="Ahmed B."/>
            <person name="Halim A."/>
            <person name="Hossen Q.M.M."/>
            <person name="Hossain M.Z."/>
            <person name="Ahmed R."/>
            <person name="Khan M.M."/>
            <person name="Islam R."/>
            <person name="Rashid M.M."/>
            <person name="Khan S.A."/>
            <person name="Rahman M.S."/>
            <person name="Alam M."/>
        </authorList>
    </citation>
    <scope>NUCLEOTIDE SEQUENCE [LARGE SCALE GENOMIC DNA]</scope>
    <source>
        <strain evidence="3">cv. CVL-1</strain>
        <tissue evidence="2">Whole seedling</tissue>
    </source>
</reference>
<dbReference type="Gramene" id="OMO58497">
    <property type="protein sequence ID" value="OMO58497"/>
    <property type="gene ID" value="CCACVL1_25454"/>
</dbReference>
<dbReference type="AlphaFoldDB" id="A0A1R3GKB0"/>
<evidence type="ECO:0000313" key="2">
    <source>
        <dbReference type="EMBL" id="OMO58497.1"/>
    </source>
</evidence>
<evidence type="ECO:0000256" key="1">
    <source>
        <dbReference type="SAM" id="MobiDB-lite"/>
    </source>
</evidence>
<evidence type="ECO:0000313" key="3">
    <source>
        <dbReference type="Proteomes" id="UP000188268"/>
    </source>
</evidence>
<proteinExistence type="predicted"/>
<comment type="caution">
    <text evidence="2">The sequence shown here is derived from an EMBL/GenBank/DDBJ whole genome shotgun (WGS) entry which is preliminary data.</text>
</comment>
<feature type="compositionally biased region" description="Gly residues" evidence="1">
    <location>
        <begin position="30"/>
        <end position="39"/>
    </location>
</feature>
<dbReference type="EMBL" id="AWWV01014199">
    <property type="protein sequence ID" value="OMO58497.1"/>
    <property type="molecule type" value="Genomic_DNA"/>
</dbReference>
<gene>
    <name evidence="2" type="ORF">CCACVL1_25454</name>
</gene>
<sequence>MAARNTKLFSISNPEHRSFIGAPTELRRGGLSGGGDRSG</sequence>